<reference evidence="1" key="1">
    <citation type="submission" date="2024-01" db="EMBL/GenBank/DDBJ databases">
        <authorList>
            <person name="Webb A."/>
        </authorList>
    </citation>
    <scope>NUCLEOTIDE SEQUENCE</scope>
    <source>
        <strain evidence="1">Pm1</strain>
    </source>
</reference>
<proteinExistence type="predicted"/>
<dbReference type="EMBL" id="CAKLBY020000051">
    <property type="protein sequence ID" value="CAK7920054.1"/>
    <property type="molecule type" value="Genomic_DNA"/>
</dbReference>
<dbReference type="AlphaFoldDB" id="A0AAV1TFQ0"/>
<gene>
    <name evidence="1" type="ORF">PM001_LOCUS6426</name>
</gene>
<protein>
    <submittedName>
        <fullName evidence="1">Uncharacterized protein</fullName>
    </submittedName>
</protein>
<name>A0AAV1TFQ0_9STRA</name>
<comment type="caution">
    <text evidence="1">The sequence shown here is derived from an EMBL/GenBank/DDBJ whole genome shotgun (WGS) entry which is preliminary data.</text>
</comment>
<evidence type="ECO:0000313" key="2">
    <source>
        <dbReference type="Proteomes" id="UP001162060"/>
    </source>
</evidence>
<evidence type="ECO:0000313" key="1">
    <source>
        <dbReference type="EMBL" id="CAK7920054.1"/>
    </source>
</evidence>
<dbReference type="Proteomes" id="UP001162060">
    <property type="component" value="Unassembled WGS sequence"/>
</dbReference>
<organism evidence="1 2">
    <name type="scientific">Peronospora matthiolae</name>
    <dbReference type="NCBI Taxonomy" id="2874970"/>
    <lineage>
        <taxon>Eukaryota</taxon>
        <taxon>Sar</taxon>
        <taxon>Stramenopiles</taxon>
        <taxon>Oomycota</taxon>
        <taxon>Peronosporomycetes</taxon>
        <taxon>Peronosporales</taxon>
        <taxon>Peronosporaceae</taxon>
        <taxon>Peronospora</taxon>
    </lineage>
</organism>
<accession>A0AAV1TFQ0</accession>
<sequence>MDLPCLPSAAWNAIKDVLHLDDNSLGAKNAAFTAARELWRFVVSTKIHATWIKRLGLMEDSTLPHEVHTAKAQNQFRRSATRFRGSTFQLDVGAYGQLVARVSRLLLTLYYATMTPSLRTLPSDRD</sequence>